<feature type="compositionally biased region" description="Acidic residues" evidence="7">
    <location>
        <begin position="161"/>
        <end position="171"/>
    </location>
</feature>
<evidence type="ECO:0000256" key="2">
    <source>
        <dbReference type="ARBA" id="ARBA00016807"/>
    </source>
</evidence>
<reference evidence="9" key="1">
    <citation type="submission" date="2021-02" db="EMBL/GenBank/DDBJ databases">
        <authorList>
            <person name="Steward A R."/>
        </authorList>
    </citation>
    <scope>NUCLEOTIDE SEQUENCE</scope>
</reference>
<dbReference type="InterPro" id="IPR028002">
    <property type="entry name" value="Myb_DNA-bind_5"/>
</dbReference>
<accession>A0A821R8F8</accession>
<evidence type="ECO:0000313" key="10">
    <source>
        <dbReference type="Proteomes" id="UP000663880"/>
    </source>
</evidence>
<protein>
    <recommendedName>
        <fullName evidence="2">Regulatory protein zeste</fullName>
    </recommendedName>
</protein>
<evidence type="ECO:0000256" key="4">
    <source>
        <dbReference type="ARBA" id="ARBA00023163"/>
    </source>
</evidence>
<feature type="domain" description="Myb/SANT-like DNA-binding" evidence="8">
    <location>
        <begin position="8"/>
        <end position="80"/>
    </location>
</feature>
<keyword evidence="6" id="KW-0175">Coiled coil</keyword>
<evidence type="ECO:0000313" key="9">
    <source>
        <dbReference type="EMBL" id="CAF4838064.1"/>
    </source>
</evidence>
<evidence type="ECO:0000256" key="1">
    <source>
        <dbReference type="ARBA" id="ARBA00011764"/>
    </source>
</evidence>
<keyword evidence="10" id="KW-1185">Reference proteome</keyword>
<dbReference type="AlphaFoldDB" id="A0A821R8F8"/>
<comment type="function">
    <text evidence="5">Involved in transvection phenomena (= synapsis-dependent gene expression), where the synaptic pairing of chromosomes carrying genes with which zeste interacts influences the expression of these genes. Zeste binds to DNA and stimulates transcription from a nearby promoter.</text>
</comment>
<keyword evidence="3" id="KW-0805">Transcription regulation</keyword>
<evidence type="ECO:0000256" key="5">
    <source>
        <dbReference type="ARBA" id="ARBA00025466"/>
    </source>
</evidence>
<feature type="coiled-coil region" evidence="6">
    <location>
        <begin position="187"/>
        <end position="229"/>
    </location>
</feature>
<keyword evidence="4" id="KW-0804">Transcription</keyword>
<organism evidence="9 10">
    <name type="scientific">Pieris macdunnoughi</name>
    <dbReference type="NCBI Taxonomy" id="345717"/>
    <lineage>
        <taxon>Eukaryota</taxon>
        <taxon>Metazoa</taxon>
        <taxon>Ecdysozoa</taxon>
        <taxon>Arthropoda</taxon>
        <taxon>Hexapoda</taxon>
        <taxon>Insecta</taxon>
        <taxon>Pterygota</taxon>
        <taxon>Neoptera</taxon>
        <taxon>Endopterygota</taxon>
        <taxon>Lepidoptera</taxon>
        <taxon>Glossata</taxon>
        <taxon>Ditrysia</taxon>
        <taxon>Papilionoidea</taxon>
        <taxon>Pieridae</taxon>
        <taxon>Pierinae</taxon>
        <taxon>Pieris</taxon>
    </lineage>
</organism>
<name>A0A821R8F8_9NEOP</name>
<feature type="region of interest" description="Disordered" evidence="7">
    <location>
        <begin position="137"/>
        <end position="175"/>
    </location>
</feature>
<evidence type="ECO:0000256" key="6">
    <source>
        <dbReference type="SAM" id="Coils"/>
    </source>
</evidence>
<evidence type="ECO:0000259" key="8">
    <source>
        <dbReference type="Pfam" id="PF13873"/>
    </source>
</evidence>
<gene>
    <name evidence="9" type="ORF">PMACD_LOCUS5864</name>
</gene>
<proteinExistence type="predicted"/>
<dbReference type="EMBL" id="CAJOBZ010000012">
    <property type="protein sequence ID" value="CAF4838064.1"/>
    <property type="molecule type" value="Genomic_DNA"/>
</dbReference>
<dbReference type="Pfam" id="PF13873">
    <property type="entry name" value="Myb_DNA-bind_5"/>
    <property type="match status" value="1"/>
</dbReference>
<comment type="subunit">
    <text evidence="1">Self-associates forming complexes of several hundred monomers.</text>
</comment>
<evidence type="ECO:0000256" key="3">
    <source>
        <dbReference type="ARBA" id="ARBA00023015"/>
    </source>
</evidence>
<dbReference type="Proteomes" id="UP000663880">
    <property type="component" value="Unassembled WGS sequence"/>
</dbReference>
<feature type="compositionally biased region" description="Basic and acidic residues" evidence="7">
    <location>
        <begin position="148"/>
        <end position="160"/>
    </location>
</feature>
<dbReference type="OrthoDB" id="7354477at2759"/>
<sequence>MTRNPRHVSYEQIKAVVEFMGRHVDLASGSLRTLQDRHLNRKLWNELSNIVNNMQSGTKKTADGWRKYWNDFKNKLKRKVILINRKYSSYRPNLKPLNKLERQILEILGPDFAKAGYHSGKHRAINHRLPKVKLEEHNFDMGGNVNESSDKLSDSEKNESEAGESDDEVSETDNNRMQLQNIYPKWLIEIEKKRTDIELRRAKAEEKQADIAAQNAETARNQVEALRKLTDAVLIQAEAMLRIASVLESKIHPIEDALAL</sequence>
<evidence type="ECO:0000256" key="7">
    <source>
        <dbReference type="SAM" id="MobiDB-lite"/>
    </source>
</evidence>
<comment type="caution">
    <text evidence="9">The sequence shown here is derived from an EMBL/GenBank/DDBJ whole genome shotgun (WGS) entry which is preliminary data.</text>
</comment>